<dbReference type="InterPro" id="IPR005844">
    <property type="entry name" value="A-D-PHexomutase_a/b/a-I"/>
</dbReference>
<feature type="domain" description="Alpha-D-phosphohexomutase alpha/beta/alpha" evidence="9">
    <location>
        <begin position="25"/>
        <end position="153"/>
    </location>
</feature>
<accession>A0A090LXA9</accession>
<dbReference type="CDD" id="cd03089">
    <property type="entry name" value="PMM_PGM"/>
    <property type="match status" value="1"/>
</dbReference>
<dbReference type="InterPro" id="IPR016055">
    <property type="entry name" value="A-D-PHexomutase_a/b/a-I/II/III"/>
</dbReference>
<evidence type="ECO:0000256" key="1">
    <source>
        <dbReference type="ARBA" id="ARBA00000443"/>
    </source>
</evidence>
<evidence type="ECO:0000259" key="9">
    <source>
        <dbReference type="Pfam" id="PF02878"/>
    </source>
</evidence>
<dbReference type="GeneID" id="9834796"/>
<dbReference type="InterPro" id="IPR005841">
    <property type="entry name" value="Alpha-D-phosphohexomutase_SF"/>
</dbReference>
<keyword evidence="6" id="KW-0597">Phosphoprotein</keyword>
<dbReference type="KEGG" id="ota:OT_ostta01g01030"/>
<keyword evidence="13" id="KW-1185">Reference proteome</keyword>
<dbReference type="InterPro" id="IPR005846">
    <property type="entry name" value="A-D-PHexomutase_a/b/a-III"/>
</dbReference>
<dbReference type="OrthoDB" id="1743979at2759"/>
<evidence type="ECO:0000313" key="13">
    <source>
        <dbReference type="Proteomes" id="UP000009170"/>
    </source>
</evidence>
<dbReference type="PRINTS" id="PR00509">
    <property type="entry name" value="PGMPMM"/>
</dbReference>
<evidence type="ECO:0000259" key="11">
    <source>
        <dbReference type="Pfam" id="PF02880"/>
    </source>
</evidence>
<evidence type="ECO:0000256" key="7">
    <source>
        <dbReference type="ARBA" id="ARBA00049318"/>
    </source>
</evidence>
<feature type="domain" description="Alpha-D-phosphohexomutase alpha/beta/alpha" evidence="11">
    <location>
        <begin position="290"/>
        <end position="391"/>
    </location>
</feature>
<comment type="catalytic activity">
    <reaction evidence="7">
        <text>alpha-D-glucose 1,6-bisphosphate + L-seryl-[protein] = O-phospho-L-seryl-[protein] + alpha-D-glucose 6-phosphate</text>
        <dbReference type="Rhea" id="RHEA:68752"/>
        <dbReference type="Rhea" id="RHEA-COMP:9863"/>
        <dbReference type="Rhea" id="RHEA-COMP:11604"/>
        <dbReference type="ChEBI" id="CHEBI:29999"/>
        <dbReference type="ChEBI" id="CHEBI:58225"/>
        <dbReference type="ChEBI" id="CHEBI:58392"/>
        <dbReference type="ChEBI" id="CHEBI:83421"/>
    </reaction>
</comment>
<dbReference type="FunFam" id="3.40.120.10:FF:000010">
    <property type="entry name" value="phosphomannomutase/phosphoglucomutase isoform X1"/>
    <property type="match status" value="1"/>
</dbReference>
<dbReference type="InParanoid" id="A0A090LXA9"/>
<feature type="domain" description="Alpha-D-phosphohexomutase alpha/beta/alpha" evidence="10">
    <location>
        <begin position="199"/>
        <end position="285"/>
    </location>
</feature>
<gene>
    <name evidence="12" type="ORF">OT_ostta01g01030</name>
</gene>
<organism evidence="12 13">
    <name type="scientific">Ostreococcus tauri</name>
    <name type="common">Marine green alga</name>
    <dbReference type="NCBI Taxonomy" id="70448"/>
    <lineage>
        <taxon>Eukaryota</taxon>
        <taxon>Viridiplantae</taxon>
        <taxon>Chlorophyta</taxon>
        <taxon>Mamiellophyceae</taxon>
        <taxon>Mamiellales</taxon>
        <taxon>Bathycoccaceae</taxon>
        <taxon>Ostreococcus</taxon>
    </lineage>
</organism>
<dbReference type="InterPro" id="IPR005845">
    <property type="entry name" value="A-D-PHexomutase_a/b/a-II"/>
</dbReference>
<evidence type="ECO:0000256" key="6">
    <source>
        <dbReference type="ARBA" id="ARBA00022553"/>
    </source>
</evidence>
<evidence type="ECO:0000256" key="5">
    <source>
        <dbReference type="ARBA" id="ARBA00022526"/>
    </source>
</evidence>
<comment type="caution">
    <text evidence="12">The sequence shown here is derived from an EMBL/GenBank/DDBJ whole genome shotgun (WGS) entry which is preliminary data.</text>
</comment>
<dbReference type="RefSeq" id="XP_022838149.1">
    <property type="nucleotide sequence ID" value="XM_022985250.1"/>
</dbReference>
<evidence type="ECO:0000256" key="8">
    <source>
        <dbReference type="ARBA" id="ARBA00049409"/>
    </source>
</evidence>
<dbReference type="AlphaFoldDB" id="A0A090LXA9"/>
<dbReference type="PANTHER" id="PTHR42946:SF1">
    <property type="entry name" value="PHOSPHOGLUCOMUTASE (ALPHA-D-GLUCOSE-1,6-BISPHOSPHATE-DEPENDENT)"/>
    <property type="match status" value="1"/>
</dbReference>
<dbReference type="EC" id="5.4.2.2" evidence="4"/>
<dbReference type="Gene3D" id="3.40.120.10">
    <property type="entry name" value="Alpha-D-Glucose-1,6-Bisphosphate, subunit A, domain 3"/>
    <property type="match status" value="3"/>
</dbReference>
<comment type="catalytic activity">
    <reaction evidence="8">
        <text>O-phospho-L-seryl-[protein] + alpha-D-glucose 1-phosphate = alpha-D-glucose 1,6-bisphosphate + L-seryl-[protein]</text>
        <dbReference type="Rhea" id="RHEA:68748"/>
        <dbReference type="Rhea" id="RHEA-COMP:9863"/>
        <dbReference type="Rhea" id="RHEA-COMP:11604"/>
        <dbReference type="ChEBI" id="CHEBI:29999"/>
        <dbReference type="ChEBI" id="CHEBI:58392"/>
        <dbReference type="ChEBI" id="CHEBI:58601"/>
        <dbReference type="ChEBI" id="CHEBI:83421"/>
    </reaction>
</comment>
<dbReference type="Pfam" id="PF02880">
    <property type="entry name" value="PGM_PMM_III"/>
    <property type="match status" value="1"/>
</dbReference>
<dbReference type="SUPFAM" id="SSF53738">
    <property type="entry name" value="Phosphoglucomutase, first 3 domains"/>
    <property type="match status" value="3"/>
</dbReference>
<dbReference type="STRING" id="70448.A0A090LXA9"/>
<dbReference type="GO" id="GO:0004614">
    <property type="term" value="F:phosphoglucomutase activity"/>
    <property type="evidence" value="ECO:0007669"/>
    <property type="project" value="UniProtKB-EC"/>
</dbReference>
<comment type="cofactor">
    <cofactor evidence="2">
        <name>Mg(2+)</name>
        <dbReference type="ChEBI" id="CHEBI:18420"/>
    </cofactor>
</comment>
<keyword evidence="5" id="KW-0119">Carbohydrate metabolism</keyword>
<sequence length="527" mass="56737">MRASADAERVRRLQNGSDVRGVAMDGVEGEAVTLDATTARAIGTAFAEWLARDESSAQGKTIGVGRDPRLSGEALRDGMFAGMVEAGATVVDMGLATTPACFMSCVTEGVEYDGAVMLTASHLPFNRNGMKFFTKHGGLDKPDIKEICARAAELVEAGGGDAKAPAGVTSAPFLPTYAVQLCEIIRKGVNSKDNYEKPLSGMKIVVDAGNGSGGFFVDMVLNQLGADTTGSQFLDPDGNFPNHSPNPEDKAAMEAGVRAVLNAKADLGIVFDTDVDRSAVIDASGKEINRNKLIALLSEIVLKETPGSTIVTDSVTSDGLHKFIIDKGGKHLRFMRGYKNVINKGKELNASGVDTPLMIETSGHGAMRENYDLDDGAYLAVKIIIEAVRRRNAKEPSIGQVLESLEEPLEEAEVRLKISDPDFKEYGLNVIESLLAEVNDTVEHSSFGKCRPAEDNYEGLRVCVDEGNGKQGWFLLRCSLHDPVMVLNFESQVEGGVRVMAEEFGTWILDQNYDKLDCSSVHELYSN</sequence>
<proteinExistence type="inferred from homology"/>
<reference evidence="12 13" key="2">
    <citation type="journal article" date="2014" name="BMC Genomics">
        <title>An improved genome of the model marine alga Ostreococcus tauri unfolds by assessing Illumina de novo assemblies.</title>
        <authorList>
            <person name="Blanc-Mathieu R."/>
            <person name="Verhelst B."/>
            <person name="Derelle E."/>
            <person name="Rombauts S."/>
            <person name="Bouget F.Y."/>
            <person name="Carre I."/>
            <person name="Chateau A."/>
            <person name="Eyre-Walker A."/>
            <person name="Grimsley N."/>
            <person name="Moreau H."/>
            <person name="Piegu B."/>
            <person name="Rivals E."/>
            <person name="Schackwitz W."/>
            <person name="Van de Peer Y."/>
            <person name="Piganeau G."/>
        </authorList>
    </citation>
    <scope>NUCLEOTIDE SEQUENCE [LARGE SCALE GENOMIC DNA]</scope>
    <source>
        <strain evidence="13">OTTH 0595 / CCAP 157/2 / RCC745</strain>
    </source>
</reference>
<dbReference type="GO" id="GO:0006006">
    <property type="term" value="P:glucose metabolic process"/>
    <property type="evidence" value="ECO:0007669"/>
    <property type="project" value="UniProtKB-KW"/>
</dbReference>
<protein>
    <recommendedName>
        <fullName evidence="4">phosphoglucomutase (alpha-D-glucose-1,6-bisphosphate-dependent)</fullName>
        <ecNumber evidence="4">5.4.2.2</ecNumber>
    </recommendedName>
</protein>
<evidence type="ECO:0000256" key="3">
    <source>
        <dbReference type="ARBA" id="ARBA00010231"/>
    </source>
</evidence>
<evidence type="ECO:0000259" key="10">
    <source>
        <dbReference type="Pfam" id="PF02879"/>
    </source>
</evidence>
<dbReference type="Pfam" id="PF02878">
    <property type="entry name" value="PGM_PMM_I"/>
    <property type="match status" value="1"/>
</dbReference>
<dbReference type="Proteomes" id="UP000009170">
    <property type="component" value="Unassembled WGS sequence"/>
</dbReference>
<evidence type="ECO:0000256" key="2">
    <source>
        <dbReference type="ARBA" id="ARBA00001946"/>
    </source>
</evidence>
<comment type="catalytic activity">
    <reaction evidence="1">
        <text>alpha-D-glucose 1-phosphate = alpha-D-glucose 6-phosphate</text>
        <dbReference type="Rhea" id="RHEA:23536"/>
        <dbReference type="ChEBI" id="CHEBI:58225"/>
        <dbReference type="ChEBI" id="CHEBI:58601"/>
        <dbReference type="EC" id="5.4.2.2"/>
    </reaction>
</comment>
<evidence type="ECO:0000313" key="12">
    <source>
        <dbReference type="EMBL" id="CEF96535.1"/>
    </source>
</evidence>
<dbReference type="Gene3D" id="3.30.310.50">
    <property type="entry name" value="Alpha-D-phosphohexomutase, C-terminal domain"/>
    <property type="match status" value="1"/>
</dbReference>
<dbReference type="FunCoup" id="A0A090LXA9">
    <property type="interactions" value="265"/>
</dbReference>
<reference evidence="13" key="1">
    <citation type="journal article" date="2006" name="Proc. Natl. Acad. Sci. U.S.A.">
        <title>Genome analysis of the smallest free-living eukaryote Ostreococcus tauri unveils many unique features.</title>
        <authorList>
            <person name="Derelle E."/>
            <person name="Ferraz C."/>
            <person name="Rombauts S."/>
            <person name="Rouze P."/>
            <person name="Worden A.Z."/>
            <person name="Robbens S."/>
            <person name="Partensky F."/>
            <person name="Degroeve S."/>
            <person name="Echeynie S."/>
            <person name="Cooke R."/>
            <person name="Saeys Y."/>
            <person name="Wuyts J."/>
            <person name="Jabbari K."/>
            <person name="Bowler C."/>
            <person name="Panaud O."/>
            <person name="Piegu B."/>
            <person name="Ball S.G."/>
            <person name="Ral J.-P."/>
            <person name="Bouget F.-Y."/>
            <person name="Piganeau G."/>
            <person name="De Baets B."/>
            <person name="Picard A."/>
            <person name="Delseny M."/>
            <person name="Demaille J."/>
            <person name="Van de Peer Y."/>
            <person name="Moreau H."/>
        </authorList>
    </citation>
    <scope>NUCLEOTIDE SEQUENCE [LARGE SCALE GENOMIC DNA]</scope>
    <source>
        <strain evidence="13">OTTH 0595 / CCAP 157/2 / RCC745</strain>
    </source>
</reference>
<evidence type="ECO:0000256" key="4">
    <source>
        <dbReference type="ARBA" id="ARBA00012728"/>
    </source>
</evidence>
<dbReference type="EMBL" id="CAID01000001">
    <property type="protein sequence ID" value="CEF96535.1"/>
    <property type="molecule type" value="Genomic_DNA"/>
</dbReference>
<dbReference type="InterPro" id="IPR050060">
    <property type="entry name" value="Phosphoglucosamine_mutase"/>
</dbReference>
<keyword evidence="5" id="KW-0313">Glucose metabolism</keyword>
<dbReference type="PANTHER" id="PTHR42946">
    <property type="entry name" value="PHOSPHOHEXOSE MUTASE"/>
    <property type="match status" value="1"/>
</dbReference>
<name>A0A090LXA9_OSTTA</name>
<comment type="similarity">
    <text evidence="3">Belongs to the phosphohexose mutase family.</text>
</comment>
<dbReference type="Pfam" id="PF02879">
    <property type="entry name" value="PGM_PMM_II"/>
    <property type="match status" value="1"/>
</dbReference>
<dbReference type="GO" id="GO:0004615">
    <property type="term" value="F:phosphomannomutase activity"/>
    <property type="evidence" value="ECO:0007669"/>
    <property type="project" value="TreeGrafter"/>
</dbReference>